<keyword evidence="13" id="KW-0407">Ion channel</keyword>
<dbReference type="PROSITE" id="PS50042">
    <property type="entry name" value="CNMP_BINDING_3"/>
    <property type="match status" value="1"/>
</dbReference>
<evidence type="ECO:0000256" key="4">
    <source>
        <dbReference type="ARBA" id="ARBA00022538"/>
    </source>
</evidence>
<dbReference type="FunFam" id="2.60.120.10:FF:000014">
    <property type="entry name" value="Potassium voltage-gated channel, subfamily H (Eag-related), member 4"/>
    <property type="match status" value="1"/>
</dbReference>
<reference evidence="26" key="1">
    <citation type="submission" date="2020-12" db="EMBL/GenBank/DDBJ databases">
        <authorList>
            <consortium name="Molecular Ecology Group"/>
        </authorList>
    </citation>
    <scope>NUCLEOTIDE SEQUENCE</scope>
    <source>
        <strain evidence="26">TBG_1078</strain>
    </source>
</reference>
<dbReference type="InterPro" id="IPR005821">
    <property type="entry name" value="Ion_trans_dom"/>
</dbReference>
<accession>A0A811Y8T3</accession>
<feature type="region of interest" description="Disordered" evidence="22">
    <location>
        <begin position="945"/>
        <end position="975"/>
    </location>
</feature>
<evidence type="ECO:0000256" key="14">
    <source>
        <dbReference type="ARBA" id="ARBA00034430"/>
    </source>
</evidence>
<dbReference type="CDD" id="cd00038">
    <property type="entry name" value="CAP_ED"/>
    <property type="match status" value="1"/>
</dbReference>
<dbReference type="InterPro" id="IPR018490">
    <property type="entry name" value="cNMP-bd_dom_sf"/>
</dbReference>
<feature type="domain" description="Cyclic nucleotide-binding" evidence="24">
    <location>
        <begin position="735"/>
        <end position="852"/>
    </location>
</feature>
<dbReference type="Pfam" id="PF00520">
    <property type="entry name" value="Ion_trans"/>
    <property type="match status" value="1"/>
</dbReference>
<evidence type="ECO:0000256" key="1">
    <source>
        <dbReference type="ARBA" id="ARBA00004141"/>
    </source>
</evidence>
<dbReference type="InterPro" id="IPR035965">
    <property type="entry name" value="PAS-like_dom_sf"/>
</dbReference>
<feature type="coiled-coil region" evidence="21">
    <location>
        <begin position="1038"/>
        <end position="1072"/>
    </location>
</feature>
<feature type="domain" description="PAC" evidence="25">
    <location>
        <begin position="107"/>
        <end position="159"/>
    </location>
</feature>
<dbReference type="GO" id="GO:0005886">
    <property type="term" value="C:plasma membrane"/>
    <property type="evidence" value="ECO:0007669"/>
    <property type="project" value="TreeGrafter"/>
</dbReference>
<evidence type="ECO:0000256" key="15">
    <source>
        <dbReference type="ARBA" id="ARBA00059583"/>
    </source>
</evidence>
<keyword evidence="7" id="KW-0851">Voltage-gated channel</keyword>
<comment type="caution">
    <text evidence="26">The sequence shown here is derived from an EMBL/GenBank/DDBJ whole genome shotgun (WGS) entry which is preliminary data.</text>
</comment>
<proteinExistence type="inferred from homology"/>
<comment type="subunit">
    <text evidence="2">The potassium channel is probably composed of a homo- or heterotetrameric complex of pore-forming alpha subunits that can associate with modulating beta subunits.</text>
</comment>
<evidence type="ECO:0000256" key="2">
    <source>
        <dbReference type="ARBA" id="ARBA00011552"/>
    </source>
</evidence>
<evidence type="ECO:0000256" key="16">
    <source>
        <dbReference type="ARBA" id="ARBA00061613"/>
    </source>
</evidence>
<evidence type="ECO:0000256" key="18">
    <source>
        <dbReference type="ARBA" id="ARBA00075968"/>
    </source>
</evidence>
<dbReference type="PANTHER" id="PTHR10217">
    <property type="entry name" value="VOLTAGE AND LIGAND GATED POTASSIUM CHANNEL"/>
    <property type="match status" value="1"/>
</dbReference>
<dbReference type="GO" id="GO:0034702">
    <property type="term" value="C:monoatomic ion channel complex"/>
    <property type="evidence" value="ECO:0007669"/>
    <property type="project" value="UniProtKB-KW"/>
</dbReference>
<feature type="transmembrane region" description="Helical" evidence="23">
    <location>
        <begin position="538"/>
        <end position="561"/>
    </location>
</feature>
<dbReference type="EMBL" id="CAJHUB010000671">
    <property type="protein sequence ID" value="CAD7673406.1"/>
    <property type="molecule type" value="Genomic_DNA"/>
</dbReference>
<dbReference type="GO" id="GO:0005251">
    <property type="term" value="F:delayed rectifier potassium channel activity"/>
    <property type="evidence" value="ECO:0007669"/>
    <property type="project" value="UniProtKB-ARBA"/>
</dbReference>
<evidence type="ECO:0000259" key="24">
    <source>
        <dbReference type="PROSITE" id="PS50042"/>
    </source>
</evidence>
<evidence type="ECO:0000256" key="8">
    <source>
        <dbReference type="ARBA" id="ARBA00022958"/>
    </source>
</evidence>
<keyword evidence="6" id="KW-0631">Potassium channel</keyword>
<feature type="compositionally biased region" description="Polar residues" evidence="22">
    <location>
        <begin position="1147"/>
        <end position="1157"/>
    </location>
</feature>
<evidence type="ECO:0000256" key="10">
    <source>
        <dbReference type="ARBA" id="ARBA00023065"/>
    </source>
</evidence>
<keyword evidence="5 23" id="KW-0812">Transmembrane</keyword>
<keyword evidence="3" id="KW-0813">Transport</keyword>
<dbReference type="InterPro" id="IPR001610">
    <property type="entry name" value="PAC"/>
</dbReference>
<dbReference type="SMART" id="SM00086">
    <property type="entry name" value="PAC"/>
    <property type="match status" value="1"/>
</dbReference>
<dbReference type="Pfam" id="PF13426">
    <property type="entry name" value="PAS_9"/>
    <property type="match status" value="1"/>
</dbReference>
<feature type="compositionally biased region" description="Acidic residues" evidence="22">
    <location>
        <begin position="894"/>
        <end position="908"/>
    </location>
</feature>
<dbReference type="SUPFAM" id="SSF51206">
    <property type="entry name" value="cAMP-binding domain-like"/>
    <property type="match status" value="1"/>
</dbReference>
<evidence type="ECO:0000313" key="26">
    <source>
        <dbReference type="EMBL" id="CAD7673406.1"/>
    </source>
</evidence>
<dbReference type="FunFam" id="1.10.287.70:FF:000275">
    <property type="entry name" value="Potassium voltage-gated channel subfamily H member 8"/>
    <property type="match status" value="1"/>
</dbReference>
<keyword evidence="11 23" id="KW-0472">Membrane</keyword>
<keyword evidence="4" id="KW-0633">Potassium transport</keyword>
<comment type="subcellular location">
    <subcellularLocation>
        <location evidence="1">Membrane</location>
        <topology evidence="1">Multi-pass membrane protein</topology>
    </subcellularLocation>
</comment>
<evidence type="ECO:0000256" key="21">
    <source>
        <dbReference type="SAM" id="Coils"/>
    </source>
</evidence>
<evidence type="ECO:0000256" key="5">
    <source>
        <dbReference type="ARBA" id="ARBA00022692"/>
    </source>
</evidence>
<feature type="transmembrane region" description="Helical" evidence="23">
    <location>
        <begin position="603"/>
        <end position="621"/>
    </location>
</feature>
<dbReference type="InterPro" id="IPR050818">
    <property type="entry name" value="KCNH_animal-type"/>
</dbReference>
<dbReference type="PROSITE" id="PS50113">
    <property type="entry name" value="PAC"/>
    <property type="match status" value="1"/>
</dbReference>
<dbReference type="InterPro" id="IPR000014">
    <property type="entry name" value="PAS"/>
</dbReference>
<dbReference type="InterPro" id="IPR000700">
    <property type="entry name" value="PAS-assoc_C"/>
</dbReference>
<keyword evidence="10" id="KW-0406">Ion transport</keyword>
<dbReference type="SMART" id="SM00100">
    <property type="entry name" value="cNMP"/>
    <property type="match status" value="1"/>
</dbReference>
<comment type="similarity">
    <text evidence="16">Belongs to the potassium channel family. H (Eag) (TC 1.A.1.20) subfamily. Kv12.1/KCNH8 sub-subfamily.</text>
</comment>
<dbReference type="GO" id="GO:0042391">
    <property type="term" value="P:regulation of membrane potential"/>
    <property type="evidence" value="ECO:0007669"/>
    <property type="project" value="TreeGrafter"/>
</dbReference>
<dbReference type="FunFam" id="3.30.450.20:FF:000118">
    <property type="entry name" value="Potassium voltage-gated channel subfamily H member 8"/>
    <property type="match status" value="1"/>
</dbReference>
<dbReference type="Gene3D" id="1.10.1200.260">
    <property type="match status" value="1"/>
</dbReference>
<feature type="compositionally biased region" description="Low complexity" evidence="22">
    <location>
        <begin position="946"/>
        <end position="959"/>
    </location>
</feature>
<dbReference type="SUPFAM" id="SSF81324">
    <property type="entry name" value="Voltage-gated potassium channels"/>
    <property type="match status" value="1"/>
</dbReference>
<dbReference type="FunFam" id="1.10.1200.260:FF:000002">
    <property type="entry name" value="Potassium voltage-gated channel subfamily H member 8"/>
    <property type="match status" value="1"/>
</dbReference>
<comment type="function">
    <text evidence="15">Pore-forming (alpha) subunit of a voltage-gated delayed rectifier potassium channel that mediates outward-rectifying potassium currents. Elicits a slowly activating, non-inactivating and slowly deactivation outwards potassium current at depolarizating voltages from -30 mV to +50mV. Shows no obvious change in the activation rate from different holding potentials. Activation is strongly dependent on the pH of the external solution.</text>
</comment>
<feature type="region of interest" description="Disordered" evidence="22">
    <location>
        <begin position="868"/>
        <end position="930"/>
    </location>
</feature>
<evidence type="ECO:0000313" key="27">
    <source>
        <dbReference type="Proteomes" id="UP000645828"/>
    </source>
</evidence>
<keyword evidence="12" id="KW-0325">Glycoprotein</keyword>
<evidence type="ECO:0000256" key="3">
    <source>
        <dbReference type="ARBA" id="ARBA00022448"/>
    </source>
</evidence>
<evidence type="ECO:0000256" key="9">
    <source>
        <dbReference type="ARBA" id="ARBA00022989"/>
    </source>
</evidence>
<keyword evidence="27" id="KW-1185">Reference proteome</keyword>
<protein>
    <recommendedName>
        <fullName evidence="17">Voltage-gated delayed rectifier potassium channel KCNH8</fullName>
    </recommendedName>
    <alternativeName>
        <fullName evidence="19">Ether-a-go-go-like potassium channel 3</fullName>
    </alternativeName>
    <alternativeName>
        <fullName evidence="18">Potassium voltage-gated channel subfamily H member 8</fullName>
    </alternativeName>
    <alternativeName>
        <fullName evidence="20">Voltage-gated potassium channel subunit Kv12.1</fullName>
    </alternativeName>
</protein>
<dbReference type="Gene3D" id="1.10.287.70">
    <property type="match status" value="1"/>
</dbReference>
<dbReference type="SUPFAM" id="SSF55785">
    <property type="entry name" value="PYP-like sensor domain (PAS domain)"/>
    <property type="match status" value="1"/>
</dbReference>
<keyword evidence="9 23" id="KW-1133">Transmembrane helix</keyword>
<dbReference type="CDD" id="cd00130">
    <property type="entry name" value="PAS"/>
    <property type="match status" value="1"/>
</dbReference>
<evidence type="ECO:0000259" key="25">
    <source>
        <dbReference type="PROSITE" id="PS50113"/>
    </source>
</evidence>
<comment type="catalytic activity">
    <reaction evidence="14">
        <text>K(+)(in) = K(+)(out)</text>
        <dbReference type="Rhea" id="RHEA:29463"/>
        <dbReference type="ChEBI" id="CHEBI:29103"/>
    </reaction>
</comment>
<feature type="compositionally biased region" description="Polar residues" evidence="22">
    <location>
        <begin position="868"/>
        <end position="886"/>
    </location>
</feature>
<evidence type="ECO:0000256" key="17">
    <source>
        <dbReference type="ARBA" id="ARBA00074384"/>
    </source>
</evidence>
<gene>
    <name evidence="26" type="ORF">NYPRO_LOCUS6201</name>
</gene>
<sequence length="1292" mass="144904">MSAKEAFQEGSYLSNNLQKYWIQTTISLSNSCFQHWLVNSYNFILANAQVAKGFPIVYCSDGFCELAGFARTEVMQKSCSCKFLFGVETNEQLMLQIEKSLEEKTEFKGEIMFYKKNGSPFWCLLDIVPIKNEKGDVVLFLASFKDITDTKVKITPEDKKEDKAKGRSRAGTHFDSARKRSRAVLYHISGHLQRREKNKLKINNNVFVDKPAFPEYKVSDAKKSKFILLHFSTFKAGWDWLILLATFYVAVTVPYNVCFIGNDDLSTTRSTTVSDIAVEILFIIEPISGLIMGQGDVRGCVGVYVWFCFVSFHFNSQEIGKIVQKCPLSLSLIPVAFLTIIGQHPPCKDEKMFGKYFQAGCFLLLNQRSLACPLPVAPIFSVFFVTDISAMLRADRNSQNVKTLDSRCYRSVHRNFAGQKRMAGYIQCAEWEKYAAKNILSSKTVIQNRRRDKTDIILNFRTTYVSKSGQVIFEARSICIHYVTTWFIIDLIAALPFDLLYAFNVTVVSLVHLLKTVRLLRLLRLLQKLDRYSQHSTIVLTLLMSMFALLAHWMACIWYVIGKMEREDNSLLKWEVGWLHELGKRLESPYYGNNTLGGPSIRSAYIAALYFTLSSLTSVGFGNVSANTDAEKIFSICTMLIGALMHALVFGNVTAIIQRMYSRWSLYHTRTKDLKDFIRVHHLPQQLKQRMLEYFQTTWSVNNGIDSNELLKDFPDELRSDITMHLNKEILQLSLFECASRGCLRSLSLHIKTSFCAPGEYLLRQGDALQAIYFVCSGSMEVLKDSMVLAILGKGDLIGANLSIKDQVIKTNADVKALTYCDLQCIILKGLFEVLDLYPEYAHKFVEDIQHDLTYNLREGHESDVISRLSNKSTVSQSEPKGNGSINKRLPSIVEDEEEEEEGEDEETASLSPIYTRGASSARSKKGGSNKSYLGLSLKQLASGTVPFHSPSRVSSSHSPKNKQEIDPPNHGKRKERNLKLQLSALNSAGPPDLSPRIVDGIEDGNNSEESQTFDFGSERIRLEPRVSPPLGDPEIGAAVLFIKAEETKQQINKLNNEVTTLTQEVSQLGKDMRNVMQLLENVLSPQQPSRFCSLHSTSVCPSRDSLQTRMTWSTHQPCLHLQAGGAAYTQAQLCHGNVTSHIWSVDPSSVGSSPQRTGAHEQNPADTELYHSPNLDYSPAHYQVVQEGHLQFLRCISPHSDSTLTPLQSISATLSSSLCSSSETSLHLVLPSRSEEGSFSQGVTSSFSMENLPGSWDREGAASISTEPLENFPLEVVTSTAEMKDSKAINV</sequence>
<evidence type="ECO:0000256" key="22">
    <source>
        <dbReference type="SAM" id="MobiDB-lite"/>
    </source>
</evidence>
<evidence type="ECO:0000256" key="12">
    <source>
        <dbReference type="ARBA" id="ARBA00023180"/>
    </source>
</evidence>
<evidence type="ECO:0000256" key="6">
    <source>
        <dbReference type="ARBA" id="ARBA00022826"/>
    </source>
</evidence>
<feature type="region of interest" description="Disordered" evidence="22">
    <location>
        <begin position="1147"/>
        <end position="1173"/>
    </location>
</feature>
<dbReference type="Gene3D" id="2.60.120.10">
    <property type="entry name" value="Jelly Rolls"/>
    <property type="match status" value="1"/>
</dbReference>
<dbReference type="Proteomes" id="UP000645828">
    <property type="component" value="Unassembled WGS sequence"/>
</dbReference>
<keyword evidence="8" id="KW-0630">Potassium</keyword>
<keyword evidence="21" id="KW-0175">Coiled coil</keyword>
<organism evidence="26 27">
    <name type="scientific">Nyctereutes procyonoides</name>
    <name type="common">Raccoon dog</name>
    <name type="synonym">Canis procyonoides</name>
    <dbReference type="NCBI Taxonomy" id="34880"/>
    <lineage>
        <taxon>Eukaryota</taxon>
        <taxon>Metazoa</taxon>
        <taxon>Chordata</taxon>
        <taxon>Craniata</taxon>
        <taxon>Vertebrata</taxon>
        <taxon>Euteleostomi</taxon>
        <taxon>Mammalia</taxon>
        <taxon>Eutheria</taxon>
        <taxon>Laurasiatheria</taxon>
        <taxon>Carnivora</taxon>
        <taxon>Caniformia</taxon>
        <taxon>Canidae</taxon>
        <taxon>Nyctereutes</taxon>
    </lineage>
</organism>
<evidence type="ECO:0000256" key="11">
    <source>
        <dbReference type="ARBA" id="ARBA00023136"/>
    </source>
</evidence>
<dbReference type="InterPro" id="IPR000595">
    <property type="entry name" value="cNMP-bd_dom"/>
</dbReference>
<dbReference type="PANTHER" id="PTHR10217:SF380">
    <property type="entry name" value="POTASSIUM VOLTAGE-GATED CHANNEL SUBFAMILY H MEMBER 8"/>
    <property type="match status" value="1"/>
</dbReference>
<dbReference type="Gene3D" id="3.30.450.20">
    <property type="entry name" value="PAS domain"/>
    <property type="match status" value="1"/>
</dbReference>
<evidence type="ECO:0000256" key="13">
    <source>
        <dbReference type="ARBA" id="ARBA00023303"/>
    </source>
</evidence>
<evidence type="ECO:0000256" key="20">
    <source>
        <dbReference type="ARBA" id="ARBA00082965"/>
    </source>
</evidence>
<feature type="transmembrane region" description="Helical" evidence="23">
    <location>
        <begin position="499"/>
        <end position="517"/>
    </location>
</feature>
<name>A0A811Y8T3_NYCPR</name>
<evidence type="ECO:0000256" key="7">
    <source>
        <dbReference type="ARBA" id="ARBA00022882"/>
    </source>
</evidence>
<evidence type="ECO:0000256" key="23">
    <source>
        <dbReference type="SAM" id="Phobius"/>
    </source>
</evidence>
<dbReference type="InterPro" id="IPR014710">
    <property type="entry name" value="RmlC-like_jellyroll"/>
</dbReference>
<feature type="transmembrane region" description="Helical" evidence="23">
    <location>
        <begin position="633"/>
        <end position="657"/>
    </location>
</feature>
<evidence type="ECO:0000256" key="19">
    <source>
        <dbReference type="ARBA" id="ARBA00076369"/>
    </source>
</evidence>
<dbReference type="NCBIfam" id="TIGR00229">
    <property type="entry name" value="sensory_box"/>
    <property type="match status" value="1"/>
</dbReference>
<dbReference type="Pfam" id="PF00027">
    <property type="entry name" value="cNMP_binding"/>
    <property type="match status" value="1"/>
</dbReference>